<dbReference type="Ensembl" id="ENSSLUT00000034987.1">
    <property type="protein sequence ID" value="ENSSLUP00000033930.1"/>
    <property type="gene ID" value="ENSSLUG00000015080.1"/>
</dbReference>
<keyword evidence="3" id="KW-1185">Reference proteome</keyword>
<dbReference type="SUPFAM" id="SSF47986">
    <property type="entry name" value="DEATH domain"/>
    <property type="match status" value="1"/>
</dbReference>
<dbReference type="Gene3D" id="1.10.533.10">
    <property type="entry name" value="Death Domain, Fas"/>
    <property type="match status" value="1"/>
</dbReference>
<reference evidence="2" key="2">
    <citation type="submission" date="2025-09" db="UniProtKB">
        <authorList>
            <consortium name="Ensembl"/>
        </authorList>
    </citation>
    <scope>IDENTIFICATION</scope>
</reference>
<name>A0A8C9Z2R9_SANLU</name>
<dbReference type="AlphaFoldDB" id="A0A8C9Z2R9"/>
<sequence length="98" mass="11132">MGMATSVLLGTLDDLGAEDFKRFKWLLQQRGVLEDFPAIPKSRLENADRMDTVDQMFLTYSINTFKVTRIVLVEMNQNDLVLDLEKLPNTVTEPAGKL</sequence>
<feature type="domain" description="Pyrin" evidence="1">
    <location>
        <begin position="1"/>
        <end position="60"/>
    </location>
</feature>
<reference evidence="2" key="1">
    <citation type="submission" date="2025-08" db="UniProtKB">
        <authorList>
            <consortium name="Ensembl"/>
        </authorList>
    </citation>
    <scope>IDENTIFICATION</scope>
</reference>
<evidence type="ECO:0000313" key="2">
    <source>
        <dbReference type="Ensembl" id="ENSSLUP00000033930.1"/>
    </source>
</evidence>
<dbReference type="InterPro" id="IPR011029">
    <property type="entry name" value="DEATH-like_dom_sf"/>
</dbReference>
<accession>A0A8C9Z2R9</accession>
<evidence type="ECO:0000313" key="3">
    <source>
        <dbReference type="Proteomes" id="UP000694568"/>
    </source>
</evidence>
<proteinExistence type="predicted"/>
<dbReference type="PROSITE" id="PS50824">
    <property type="entry name" value="DAPIN"/>
    <property type="match status" value="1"/>
</dbReference>
<dbReference type="CDD" id="cd08321">
    <property type="entry name" value="Pyrin_ASC-like"/>
    <property type="match status" value="1"/>
</dbReference>
<dbReference type="GeneTree" id="ENSGT00980000198678"/>
<dbReference type="InterPro" id="IPR004020">
    <property type="entry name" value="DAPIN"/>
</dbReference>
<evidence type="ECO:0000259" key="1">
    <source>
        <dbReference type="PROSITE" id="PS50824"/>
    </source>
</evidence>
<dbReference type="SMART" id="SM01289">
    <property type="entry name" value="PYRIN"/>
    <property type="match status" value="1"/>
</dbReference>
<dbReference type="Proteomes" id="UP000694568">
    <property type="component" value="Unplaced"/>
</dbReference>
<dbReference type="Pfam" id="PF02758">
    <property type="entry name" value="PYRIN"/>
    <property type="match status" value="1"/>
</dbReference>
<organism evidence="2 3">
    <name type="scientific">Sander lucioperca</name>
    <name type="common">Pike-perch</name>
    <name type="synonym">Perca lucioperca</name>
    <dbReference type="NCBI Taxonomy" id="283035"/>
    <lineage>
        <taxon>Eukaryota</taxon>
        <taxon>Metazoa</taxon>
        <taxon>Chordata</taxon>
        <taxon>Craniata</taxon>
        <taxon>Vertebrata</taxon>
        <taxon>Euteleostomi</taxon>
        <taxon>Actinopterygii</taxon>
        <taxon>Neopterygii</taxon>
        <taxon>Teleostei</taxon>
        <taxon>Neoteleostei</taxon>
        <taxon>Acanthomorphata</taxon>
        <taxon>Eupercaria</taxon>
        <taxon>Perciformes</taxon>
        <taxon>Percoidei</taxon>
        <taxon>Percidae</taxon>
        <taxon>Luciopercinae</taxon>
        <taxon>Sander</taxon>
    </lineage>
</organism>
<protein>
    <recommendedName>
        <fullName evidence="1">Pyrin domain-containing protein</fullName>
    </recommendedName>
</protein>